<protein>
    <submittedName>
        <fullName evidence="2">Uncharacterized protein</fullName>
    </submittedName>
</protein>
<name>A0AAV2MBF4_KNICA</name>
<feature type="transmembrane region" description="Helical" evidence="1">
    <location>
        <begin position="34"/>
        <end position="56"/>
    </location>
</feature>
<evidence type="ECO:0000313" key="2">
    <source>
        <dbReference type="EMBL" id="CAL1610693.1"/>
    </source>
</evidence>
<reference evidence="2 3" key="1">
    <citation type="submission" date="2024-04" db="EMBL/GenBank/DDBJ databases">
        <authorList>
            <person name="Waldvogel A.-M."/>
            <person name="Schoenle A."/>
        </authorList>
    </citation>
    <scope>NUCLEOTIDE SEQUENCE [LARGE SCALE GENOMIC DNA]</scope>
</reference>
<dbReference type="Proteomes" id="UP001497482">
    <property type="component" value="Chromosome 7"/>
</dbReference>
<evidence type="ECO:0000256" key="1">
    <source>
        <dbReference type="SAM" id="Phobius"/>
    </source>
</evidence>
<sequence>MKPPSYIYQFPLLQTDADRCRGGAPDSRSRSASFYIQFVLFWSVFLLFGARVNGFADLTRIRKLCRPWFESATWLPRLI</sequence>
<dbReference type="EMBL" id="OZ035829">
    <property type="protein sequence ID" value="CAL1610693.1"/>
    <property type="molecule type" value="Genomic_DNA"/>
</dbReference>
<accession>A0AAV2MBF4</accession>
<gene>
    <name evidence="2" type="ORF">KC01_LOCUS37256</name>
</gene>
<organism evidence="2 3">
    <name type="scientific">Knipowitschia caucasica</name>
    <name type="common">Caucasian dwarf goby</name>
    <name type="synonym">Pomatoschistus caucasicus</name>
    <dbReference type="NCBI Taxonomy" id="637954"/>
    <lineage>
        <taxon>Eukaryota</taxon>
        <taxon>Metazoa</taxon>
        <taxon>Chordata</taxon>
        <taxon>Craniata</taxon>
        <taxon>Vertebrata</taxon>
        <taxon>Euteleostomi</taxon>
        <taxon>Actinopterygii</taxon>
        <taxon>Neopterygii</taxon>
        <taxon>Teleostei</taxon>
        <taxon>Neoteleostei</taxon>
        <taxon>Acanthomorphata</taxon>
        <taxon>Gobiaria</taxon>
        <taxon>Gobiiformes</taxon>
        <taxon>Gobioidei</taxon>
        <taxon>Gobiidae</taxon>
        <taxon>Gobiinae</taxon>
        <taxon>Knipowitschia</taxon>
    </lineage>
</organism>
<keyword evidence="1" id="KW-1133">Transmembrane helix</keyword>
<evidence type="ECO:0000313" key="3">
    <source>
        <dbReference type="Proteomes" id="UP001497482"/>
    </source>
</evidence>
<keyword evidence="1" id="KW-0472">Membrane</keyword>
<dbReference type="AlphaFoldDB" id="A0AAV2MBF4"/>
<keyword evidence="3" id="KW-1185">Reference proteome</keyword>
<proteinExistence type="predicted"/>
<keyword evidence="1" id="KW-0812">Transmembrane</keyword>